<proteinExistence type="inferred from homology"/>
<reference evidence="16" key="2">
    <citation type="submission" date="2023-06" db="EMBL/GenBank/DDBJ databases">
        <authorList>
            <consortium name="Lawrence Berkeley National Laboratory"/>
            <person name="Mondo S.J."/>
            <person name="Hensen N."/>
            <person name="Bonometti L."/>
            <person name="Westerberg I."/>
            <person name="Brannstrom I.O."/>
            <person name="Guillou S."/>
            <person name="Cros-Aarteil S."/>
            <person name="Calhoun S."/>
            <person name="Haridas S."/>
            <person name="Kuo A."/>
            <person name="Pangilinan J."/>
            <person name="Riley R."/>
            <person name="Labutti K."/>
            <person name="Andreopoulos B."/>
            <person name="Lipzen A."/>
            <person name="Chen C."/>
            <person name="Yanf M."/>
            <person name="Daum C."/>
            <person name="Ng V."/>
            <person name="Clum A."/>
            <person name="Steindorff A."/>
            <person name="Ohm R."/>
            <person name="Martin F."/>
            <person name="Silar P."/>
            <person name="Natvig D."/>
            <person name="Lalanne C."/>
            <person name="Gautier V."/>
            <person name="Ament-Velasquez S.L."/>
            <person name="Kruys A."/>
            <person name="Hutchinson M.I."/>
            <person name="Powell A.J."/>
            <person name="Barry K."/>
            <person name="Miller A.N."/>
            <person name="Grigoriev I.V."/>
            <person name="Debuchy R."/>
            <person name="Gladieux P."/>
            <person name="Thoren M.H."/>
            <person name="Johannesson H."/>
        </authorList>
    </citation>
    <scope>NUCLEOTIDE SEQUENCE</scope>
    <source>
        <strain evidence="16">PSN324</strain>
    </source>
</reference>
<sequence>MSTKRRKTSHASTRLKESVISAPKSKSKPAPAPAPKATELSPKPQAAPESDVESESVTMDDSSKQDNEDAQPKTFQELGIVDSLCEACDRLGYKKPTAIQAEAIPLALQDRDIIGIAETGSGKTAAFALPILQALLDKPQPLFALVLAPTRELAAQIAAAFEALGSLISLRCALLLGGLDMVQQAIALGKKPHVIVATPGRLLDHLEKTKGFSLRNLRYCVMDEADRLLDMDFGPILEKILKFLPRERRTFLFSATMSSKVESLQRASLRDPLKVSVSSSKYQTVSTLVSNYLFIPHMHKDVYLIYLCNEFHGKTIIIFTRTVLETQRIAILLRTLGMGAIPLHGGLSQSARLGALNKFRAGSRNILVATDVAARGLDIPNVDAVINLDLPQDSKTYVHRVGRTARAGKSGHAVSIVTQYDLEIWLRIEKALGVKLDEYPLEKEEVMVFKPRVEEAQRHARNEMKTLIDDRGKKGSVLKGGQGRKRGAPGSGRDNMDAEEG</sequence>
<dbReference type="InterPro" id="IPR014001">
    <property type="entry name" value="Helicase_ATP-bd"/>
</dbReference>
<organism evidence="16 17">
    <name type="scientific">Cladorrhinum samala</name>
    <dbReference type="NCBI Taxonomy" id="585594"/>
    <lineage>
        <taxon>Eukaryota</taxon>
        <taxon>Fungi</taxon>
        <taxon>Dikarya</taxon>
        <taxon>Ascomycota</taxon>
        <taxon>Pezizomycotina</taxon>
        <taxon>Sordariomycetes</taxon>
        <taxon>Sordariomycetidae</taxon>
        <taxon>Sordariales</taxon>
        <taxon>Podosporaceae</taxon>
        <taxon>Cladorrhinum</taxon>
    </lineage>
</organism>
<dbReference type="InterPro" id="IPR000629">
    <property type="entry name" value="RNA-helicase_DEAD-box_CS"/>
</dbReference>
<name>A0AAV9HD19_9PEZI</name>
<dbReference type="CDD" id="cd17954">
    <property type="entry name" value="DEADc_DDX47"/>
    <property type="match status" value="1"/>
</dbReference>
<evidence type="ECO:0000256" key="12">
    <source>
        <dbReference type="SAM" id="MobiDB-lite"/>
    </source>
</evidence>
<feature type="region of interest" description="Disordered" evidence="12">
    <location>
        <begin position="460"/>
        <end position="501"/>
    </location>
</feature>
<evidence type="ECO:0000256" key="6">
    <source>
        <dbReference type="ARBA" id="ARBA00022840"/>
    </source>
</evidence>
<dbReference type="AlphaFoldDB" id="A0AAV9HD19"/>
<dbReference type="Pfam" id="PF00271">
    <property type="entry name" value="Helicase_C"/>
    <property type="match status" value="1"/>
</dbReference>
<dbReference type="InterPro" id="IPR001650">
    <property type="entry name" value="Helicase_C-like"/>
</dbReference>
<evidence type="ECO:0000313" key="17">
    <source>
        <dbReference type="Proteomes" id="UP001321749"/>
    </source>
</evidence>
<keyword evidence="4 11" id="KW-0378">Hydrolase</keyword>
<comment type="caution">
    <text evidence="16">The sequence shown here is derived from an EMBL/GenBank/DDBJ whole genome shotgun (WGS) entry which is preliminary data.</text>
</comment>
<feature type="domain" description="Helicase ATP-binding" evidence="13">
    <location>
        <begin position="104"/>
        <end position="275"/>
    </location>
</feature>
<evidence type="ECO:0000256" key="3">
    <source>
        <dbReference type="ARBA" id="ARBA00022741"/>
    </source>
</evidence>
<feature type="domain" description="Helicase C-terminal" evidence="14">
    <location>
        <begin position="299"/>
        <end position="447"/>
    </location>
</feature>
<dbReference type="PANTHER" id="PTHR47959:SF20">
    <property type="entry name" value="RNA HELICASE"/>
    <property type="match status" value="1"/>
</dbReference>
<feature type="short sequence motif" description="Q motif" evidence="10">
    <location>
        <begin position="73"/>
        <end position="101"/>
    </location>
</feature>
<evidence type="ECO:0000256" key="1">
    <source>
        <dbReference type="ARBA" id="ARBA00004123"/>
    </source>
</evidence>
<evidence type="ECO:0000256" key="5">
    <source>
        <dbReference type="ARBA" id="ARBA00022806"/>
    </source>
</evidence>
<dbReference type="InterPro" id="IPR044765">
    <property type="entry name" value="DDX47/Rrp3_DEADc"/>
</dbReference>
<comment type="similarity">
    <text evidence="9">Belongs to the DEAD box helicase family. DDX47/RRP3 subfamily.</text>
</comment>
<feature type="region of interest" description="Disordered" evidence="12">
    <location>
        <begin position="1"/>
        <end position="71"/>
    </location>
</feature>
<dbReference type="InterPro" id="IPR027417">
    <property type="entry name" value="P-loop_NTPase"/>
</dbReference>
<accession>A0AAV9HD19</accession>
<dbReference type="GO" id="GO:0003723">
    <property type="term" value="F:RNA binding"/>
    <property type="evidence" value="ECO:0007669"/>
    <property type="project" value="UniProtKB-KW"/>
</dbReference>
<dbReference type="EMBL" id="MU865093">
    <property type="protein sequence ID" value="KAK4457869.1"/>
    <property type="molecule type" value="Genomic_DNA"/>
</dbReference>
<dbReference type="InterPro" id="IPR014014">
    <property type="entry name" value="RNA_helicase_DEAD_Q_motif"/>
</dbReference>
<dbReference type="PROSITE" id="PS51192">
    <property type="entry name" value="HELICASE_ATP_BIND_1"/>
    <property type="match status" value="1"/>
</dbReference>
<dbReference type="CDD" id="cd18787">
    <property type="entry name" value="SF2_C_DEAD"/>
    <property type="match status" value="1"/>
</dbReference>
<reference evidence="16" key="1">
    <citation type="journal article" date="2023" name="Mol. Phylogenet. Evol.">
        <title>Genome-scale phylogeny and comparative genomics of the fungal order Sordariales.</title>
        <authorList>
            <person name="Hensen N."/>
            <person name="Bonometti L."/>
            <person name="Westerberg I."/>
            <person name="Brannstrom I.O."/>
            <person name="Guillou S."/>
            <person name="Cros-Aarteil S."/>
            <person name="Calhoun S."/>
            <person name="Haridas S."/>
            <person name="Kuo A."/>
            <person name="Mondo S."/>
            <person name="Pangilinan J."/>
            <person name="Riley R."/>
            <person name="LaButti K."/>
            <person name="Andreopoulos B."/>
            <person name="Lipzen A."/>
            <person name="Chen C."/>
            <person name="Yan M."/>
            <person name="Daum C."/>
            <person name="Ng V."/>
            <person name="Clum A."/>
            <person name="Steindorff A."/>
            <person name="Ohm R.A."/>
            <person name="Martin F."/>
            <person name="Silar P."/>
            <person name="Natvig D.O."/>
            <person name="Lalanne C."/>
            <person name="Gautier V."/>
            <person name="Ament-Velasquez S.L."/>
            <person name="Kruys A."/>
            <person name="Hutchinson M.I."/>
            <person name="Powell A.J."/>
            <person name="Barry K."/>
            <person name="Miller A.N."/>
            <person name="Grigoriev I.V."/>
            <person name="Debuchy R."/>
            <person name="Gladieux P."/>
            <person name="Hiltunen Thoren M."/>
            <person name="Johannesson H."/>
        </authorList>
    </citation>
    <scope>NUCLEOTIDE SEQUENCE</scope>
    <source>
        <strain evidence="16">PSN324</strain>
    </source>
</reference>
<dbReference type="GO" id="GO:0003724">
    <property type="term" value="F:RNA helicase activity"/>
    <property type="evidence" value="ECO:0007669"/>
    <property type="project" value="InterPro"/>
</dbReference>
<dbReference type="GO" id="GO:0016787">
    <property type="term" value="F:hydrolase activity"/>
    <property type="evidence" value="ECO:0007669"/>
    <property type="project" value="UniProtKB-KW"/>
</dbReference>
<evidence type="ECO:0000256" key="11">
    <source>
        <dbReference type="RuleBase" id="RU000492"/>
    </source>
</evidence>
<dbReference type="InterPro" id="IPR050079">
    <property type="entry name" value="DEAD_box_RNA_helicase"/>
</dbReference>
<protein>
    <submittedName>
        <fullName evidence="16">P-loop containing nucleoside triphosphate hydrolase protein</fullName>
    </submittedName>
</protein>
<dbReference type="SMART" id="SM00487">
    <property type="entry name" value="DEXDc"/>
    <property type="match status" value="1"/>
</dbReference>
<dbReference type="Proteomes" id="UP001321749">
    <property type="component" value="Unassembled WGS sequence"/>
</dbReference>
<keyword evidence="3 11" id="KW-0547">Nucleotide-binding</keyword>
<evidence type="ECO:0000259" key="14">
    <source>
        <dbReference type="PROSITE" id="PS51194"/>
    </source>
</evidence>
<dbReference type="PROSITE" id="PS51194">
    <property type="entry name" value="HELICASE_CTER"/>
    <property type="match status" value="1"/>
</dbReference>
<keyword evidence="5 11" id="KW-0347">Helicase</keyword>
<dbReference type="GO" id="GO:0005829">
    <property type="term" value="C:cytosol"/>
    <property type="evidence" value="ECO:0007669"/>
    <property type="project" value="TreeGrafter"/>
</dbReference>
<dbReference type="Gene3D" id="3.40.50.300">
    <property type="entry name" value="P-loop containing nucleotide triphosphate hydrolases"/>
    <property type="match status" value="2"/>
</dbReference>
<evidence type="ECO:0000313" key="16">
    <source>
        <dbReference type="EMBL" id="KAK4457869.1"/>
    </source>
</evidence>
<dbReference type="GO" id="GO:0010467">
    <property type="term" value="P:gene expression"/>
    <property type="evidence" value="ECO:0007669"/>
    <property type="project" value="UniProtKB-ARBA"/>
</dbReference>
<gene>
    <name evidence="16" type="ORF">QBC42DRAFT_291152</name>
</gene>
<dbReference type="GO" id="GO:0005634">
    <property type="term" value="C:nucleus"/>
    <property type="evidence" value="ECO:0007669"/>
    <property type="project" value="UniProtKB-SubCell"/>
</dbReference>
<dbReference type="Pfam" id="PF00270">
    <property type="entry name" value="DEAD"/>
    <property type="match status" value="1"/>
</dbReference>
<dbReference type="GO" id="GO:0005524">
    <property type="term" value="F:ATP binding"/>
    <property type="evidence" value="ECO:0007669"/>
    <property type="project" value="UniProtKB-KW"/>
</dbReference>
<dbReference type="InterPro" id="IPR011545">
    <property type="entry name" value="DEAD/DEAH_box_helicase_dom"/>
</dbReference>
<feature type="domain" description="DEAD-box RNA helicase Q" evidence="15">
    <location>
        <begin position="73"/>
        <end position="101"/>
    </location>
</feature>
<feature type="compositionally biased region" description="Basic and acidic residues" evidence="12">
    <location>
        <begin position="460"/>
        <end position="473"/>
    </location>
</feature>
<dbReference type="SUPFAM" id="SSF52540">
    <property type="entry name" value="P-loop containing nucleoside triphosphate hydrolases"/>
    <property type="match status" value="1"/>
</dbReference>
<evidence type="ECO:0000256" key="2">
    <source>
        <dbReference type="ARBA" id="ARBA00022517"/>
    </source>
</evidence>
<keyword evidence="17" id="KW-1185">Reference proteome</keyword>
<evidence type="ECO:0000259" key="15">
    <source>
        <dbReference type="PROSITE" id="PS51195"/>
    </source>
</evidence>
<evidence type="ECO:0000256" key="9">
    <source>
        <dbReference type="ARBA" id="ARBA00024350"/>
    </source>
</evidence>
<dbReference type="PROSITE" id="PS00039">
    <property type="entry name" value="DEAD_ATP_HELICASE"/>
    <property type="match status" value="1"/>
</dbReference>
<dbReference type="SMART" id="SM00490">
    <property type="entry name" value="HELICc"/>
    <property type="match status" value="1"/>
</dbReference>
<dbReference type="PROSITE" id="PS51195">
    <property type="entry name" value="Q_MOTIF"/>
    <property type="match status" value="1"/>
</dbReference>
<comment type="subcellular location">
    <subcellularLocation>
        <location evidence="1">Nucleus</location>
    </subcellularLocation>
</comment>
<keyword evidence="8" id="KW-0539">Nucleus</keyword>
<evidence type="ECO:0000256" key="10">
    <source>
        <dbReference type="PROSITE-ProRule" id="PRU00552"/>
    </source>
</evidence>
<keyword evidence="6 11" id="KW-0067">ATP-binding</keyword>
<feature type="compositionally biased region" description="Basic and acidic residues" evidence="12">
    <location>
        <begin position="61"/>
        <end position="71"/>
    </location>
</feature>
<evidence type="ECO:0000256" key="4">
    <source>
        <dbReference type="ARBA" id="ARBA00022801"/>
    </source>
</evidence>
<keyword evidence="2" id="KW-0690">Ribosome biogenesis</keyword>
<keyword evidence="7" id="KW-0694">RNA-binding</keyword>
<evidence type="ECO:0000256" key="7">
    <source>
        <dbReference type="ARBA" id="ARBA00022884"/>
    </source>
</evidence>
<dbReference type="GO" id="GO:0042254">
    <property type="term" value="P:ribosome biogenesis"/>
    <property type="evidence" value="ECO:0007669"/>
    <property type="project" value="UniProtKB-KW"/>
</dbReference>
<dbReference type="PANTHER" id="PTHR47959">
    <property type="entry name" value="ATP-DEPENDENT RNA HELICASE RHLE-RELATED"/>
    <property type="match status" value="1"/>
</dbReference>
<evidence type="ECO:0000256" key="8">
    <source>
        <dbReference type="ARBA" id="ARBA00023242"/>
    </source>
</evidence>
<evidence type="ECO:0000259" key="13">
    <source>
        <dbReference type="PROSITE" id="PS51192"/>
    </source>
</evidence>